<evidence type="ECO:0000256" key="1">
    <source>
        <dbReference type="ARBA" id="ARBA00002901"/>
    </source>
</evidence>
<feature type="domain" description="MoaB/Mog" evidence="7">
    <location>
        <begin position="173"/>
        <end position="310"/>
    </location>
</feature>
<dbReference type="InterPro" id="IPR008284">
    <property type="entry name" value="MoCF_biosynth_CS"/>
</dbReference>
<keyword evidence="9" id="KW-1185">Reference proteome</keyword>
<dbReference type="Gene3D" id="3.40.980.10">
    <property type="entry name" value="MoaB/Mog-like domain"/>
    <property type="match status" value="1"/>
</dbReference>
<dbReference type="SMART" id="SM00852">
    <property type="entry name" value="MoCF_biosynth"/>
    <property type="match status" value="1"/>
</dbReference>
<dbReference type="SUPFAM" id="SSF63882">
    <property type="entry name" value="MoeA N-terminal region -like"/>
    <property type="match status" value="1"/>
</dbReference>
<accession>A0ABV2TIM3</accession>
<dbReference type="PANTHER" id="PTHR10192:SF5">
    <property type="entry name" value="GEPHYRIN"/>
    <property type="match status" value="1"/>
</dbReference>
<protein>
    <recommendedName>
        <fullName evidence="6">Molybdopterin molybdenumtransferase</fullName>
        <ecNumber evidence="6">2.10.1.1</ecNumber>
    </recommendedName>
</protein>
<dbReference type="InterPro" id="IPR036425">
    <property type="entry name" value="MoaB/Mog-like_dom_sf"/>
</dbReference>
<dbReference type="Gene3D" id="2.170.190.11">
    <property type="entry name" value="Molybdopterin biosynthesis moea protein, domain 3"/>
    <property type="match status" value="1"/>
</dbReference>
<keyword evidence="6" id="KW-0460">Magnesium</keyword>
<comment type="similarity">
    <text evidence="3 6">Belongs to the MoeA family.</text>
</comment>
<dbReference type="NCBIfam" id="TIGR00177">
    <property type="entry name" value="molyb_syn"/>
    <property type="match status" value="1"/>
</dbReference>
<dbReference type="CDD" id="cd00887">
    <property type="entry name" value="MoeA"/>
    <property type="match status" value="1"/>
</dbReference>
<organism evidence="8 9">
    <name type="scientific">Uliginosibacterium flavum</name>
    <dbReference type="NCBI Taxonomy" id="1396831"/>
    <lineage>
        <taxon>Bacteria</taxon>
        <taxon>Pseudomonadati</taxon>
        <taxon>Pseudomonadota</taxon>
        <taxon>Betaproteobacteria</taxon>
        <taxon>Rhodocyclales</taxon>
        <taxon>Zoogloeaceae</taxon>
        <taxon>Uliginosibacterium</taxon>
    </lineage>
</organism>
<dbReference type="Proteomes" id="UP001549691">
    <property type="component" value="Unassembled WGS sequence"/>
</dbReference>
<dbReference type="Pfam" id="PF00994">
    <property type="entry name" value="MoCF_biosynth"/>
    <property type="match status" value="1"/>
</dbReference>
<comment type="catalytic activity">
    <reaction evidence="5">
        <text>adenylyl-molybdopterin + molybdate = Mo-molybdopterin + AMP + H(+)</text>
        <dbReference type="Rhea" id="RHEA:35047"/>
        <dbReference type="ChEBI" id="CHEBI:15378"/>
        <dbReference type="ChEBI" id="CHEBI:36264"/>
        <dbReference type="ChEBI" id="CHEBI:62727"/>
        <dbReference type="ChEBI" id="CHEBI:71302"/>
        <dbReference type="ChEBI" id="CHEBI:456215"/>
        <dbReference type="EC" id="2.10.1.1"/>
    </reaction>
</comment>
<evidence type="ECO:0000256" key="3">
    <source>
        <dbReference type="ARBA" id="ARBA00010763"/>
    </source>
</evidence>
<proteinExistence type="inferred from homology"/>
<reference evidence="8 9" key="1">
    <citation type="submission" date="2024-07" db="EMBL/GenBank/DDBJ databases">
        <title>Uliginosibacterium flavum JJ3220;KACC:17644.</title>
        <authorList>
            <person name="Kim M.K."/>
        </authorList>
    </citation>
    <scope>NUCLEOTIDE SEQUENCE [LARGE SCALE GENOMIC DNA]</scope>
    <source>
        <strain evidence="8 9">KACC:17644</strain>
    </source>
</reference>
<evidence type="ECO:0000256" key="2">
    <source>
        <dbReference type="ARBA" id="ARBA00005046"/>
    </source>
</evidence>
<dbReference type="InterPro" id="IPR005111">
    <property type="entry name" value="MoeA_C_domain_IV"/>
</dbReference>
<dbReference type="InterPro" id="IPR036688">
    <property type="entry name" value="MoeA_C_domain_IV_sf"/>
</dbReference>
<comment type="function">
    <text evidence="1 6">Catalyzes the insertion of molybdate into adenylated molybdopterin with the concomitant release of AMP.</text>
</comment>
<dbReference type="EMBL" id="JBEWZI010000005">
    <property type="protein sequence ID" value="MET7013774.1"/>
    <property type="molecule type" value="Genomic_DNA"/>
</dbReference>
<evidence type="ECO:0000256" key="4">
    <source>
        <dbReference type="ARBA" id="ARBA00023150"/>
    </source>
</evidence>
<keyword evidence="6" id="KW-0808">Transferase</keyword>
<dbReference type="RefSeq" id="WP_354600237.1">
    <property type="nucleotide sequence ID" value="NZ_JBEWZI010000005.1"/>
</dbReference>
<dbReference type="PROSITE" id="PS01079">
    <property type="entry name" value="MOCF_BIOSYNTHESIS_2"/>
    <property type="match status" value="1"/>
</dbReference>
<dbReference type="PANTHER" id="PTHR10192">
    <property type="entry name" value="MOLYBDOPTERIN BIOSYNTHESIS PROTEIN"/>
    <property type="match status" value="1"/>
</dbReference>
<dbReference type="EC" id="2.10.1.1" evidence="6"/>
<keyword evidence="4 6" id="KW-0501">Molybdenum cofactor biosynthesis</keyword>
<dbReference type="Gene3D" id="2.40.340.10">
    <property type="entry name" value="MoeA, C-terminal, domain IV"/>
    <property type="match status" value="1"/>
</dbReference>
<dbReference type="Pfam" id="PF03454">
    <property type="entry name" value="MoeA_C"/>
    <property type="match status" value="1"/>
</dbReference>
<comment type="caution">
    <text evidence="8">The sequence shown here is derived from an EMBL/GenBank/DDBJ whole genome shotgun (WGS) entry which is preliminary data.</text>
</comment>
<evidence type="ECO:0000256" key="5">
    <source>
        <dbReference type="ARBA" id="ARBA00047317"/>
    </source>
</evidence>
<keyword evidence="6" id="KW-0500">Molybdenum</keyword>
<gene>
    <name evidence="8" type="primary">glp</name>
    <name evidence="8" type="ORF">ABXR19_06210</name>
</gene>
<comment type="pathway">
    <text evidence="2 6">Cofactor biosynthesis; molybdopterin biosynthesis.</text>
</comment>
<dbReference type="SUPFAM" id="SSF53218">
    <property type="entry name" value="Molybdenum cofactor biosynthesis proteins"/>
    <property type="match status" value="1"/>
</dbReference>
<evidence type="ECO:0000313" key="8">
    <source>
        <dbReference type="EMBL" id="MET7013774.1"/>
    </source>
</evidence>
<keyword evidence="6" id="KW-0479">Metal-binding</keyword>
<dbReference type="InterPro" id="IPR036135">
    <property type="entry name" value="MoeA_linker/N_sf"/>
</dbReference>
<dbReference type="InterPro" id="IPR038987">
    <property type="entry name" value="MoeA-like"/>
</dbReference>
<dbReference type="InterPro" id="IPR005110">
    <property type="entry name" value="MoeA_linker/N"/>
</dbReference>
<dbReference type="Pfam" id="PF03453">
    <property type="entry name" value="MoeA_N"/>
    <property type="match status" value="1"/>
</dbReference>
<dbReference type="SUPFAM" id="SSF63867">
    <property type="entry name" value="MoeA C-terminal domain-like"/>
    <property type="match status" value="1"/>
</dbReference>
<dbReference type="InterPro" id="IPR001453">
    <property type="entry name" value="MoaB/Mog_dom"/>
</dbReference>
<evidence type="ECO:0000256" key="6">
    <source>
        <dbReference type="RuleBase" id="RU365090"/>
    </source>
</evidence>
<evidence type="ECO:0000313" key="9">
    <source>
        <dbReference type="Proteomes" id="UP001549691"/>
    </source>
</evidence>
<evidence type="ECO:0000259" key="7">
    <source>
        <dbReference type="SMART" id="SM00852"/>
    </source>
</evidence>
<comment type="cofactor">
    <cofactor evidence="6">
        <name>Mg(2+)</name>
        <dbReference type="ChEBI" id="CHEBI:18420"/>
    </cofactor>
</comment>
<name>A0ABV2TIM3_9RHOO</name>
<dbReference type="Gene3D" id="3.90.105.10">
    <property type="entry name" value="Molybdopterin biosynthesis moea protein, domain 2"/>
    <property type="match status" value="1"/>
</dbReference>
<sequence length="394" mass="41216">MLTYEQALDTLLAAAQPAAHTEILDTLQALGRVLAAPQFSTINVPPADNSAMDGYALRSSDLPAQLLPISQRVPAGSAPTALQLGTAARIFTGAPIPAGADAVVMQEKCLAEGEAVRIEQAPKPGENIRRAGEDIAIGAEVLPAGTRLGPAHLGLLASIGVAQVEVFARLRVAVFFTGDELVMPGAPLGPGQIYNSNRYVLHGLLGALGCVITDLGIIPDNLAATRAALRQAAEGHDLVLTCGGVSVGEEDHIKAAVQAEGALETWKIAIKPGKPFAFGRVGATPFIGLPGNPVSSFATFQMLAQPYLRKRQGLHEVLPKAIRMRADFSWSKAPPVREFLRVQRNAAGGLDLFPKQGSGVLSSCAWADGFVSNPPGQLIQPGDLVDYIPFGDAL</sequence>
<dbReference type="NCBIfam" id="NF045515">
    <property type="entry name" value="Glp_gephyrin"/>
    <property type="match status" value="1"/>
</dbReference>